<sequence>MIYKKLLNYVIFLATLSFSIGFAHAHSCSKESKGYIGSIQYYNASYSPTFTLSGDSDNWMQLSPSYGINTDYGRALFTLLLTAKSSGIQVEIECNSGIVNKITLSDVDS</sequence>
<reference evidence="3" key="1">
    <citation type="journal article" date="2024" name="Toxins">
        <title>Genome Sequence Analysis of Native Xenorhabdus Strains Isolated from Entomopathogenic Nematodes in Argentina.</title>
        <authorList>
            <person name="Palma L."/>
            <person name="Frizzo L."/>
            <person name="Kaiser S."/>
            <person name="Berry C."/>
            <person name="Caballero P."/>
            <person name="Bode H.B."/>
            <person name="Del Valle E.E."/>
        </authorList>
    </citation>
    <scope>NUCLEOTIDE SEQUENCE [LARGE SCALE GENOMIC DNA]</scope>
    <source>
        <strain evidence="3">12</strain>
    </source>
</reference>
<feature type="chain" id="PRO_5046865839" description="Fimbrial protein" evidence="1">
    <location>
        <begin position="26"/>
        <end position="109"/>
    </location>
</feature>
<dbReference type="RefSeq" id="WP_319930407.1">
    <property type="nucleotide sequence ID" value="NZ_VCDN01000044.1"/>
</dbReference>
<proteinExistence type="predicted"/>
<keyword evidence="1" id="KW-0732">Signal</keyword>
<dbReference type="EMBL" id="VCDN01000044">
    <property type="protein sequence ID" value="MDX7987991.1"/>
    <property type="molecule type" value="Genomic_DNA"/>
</dbReference>
<name>A0ABU4SB72_9GAMM</name>
<organism evidence="2 3">
    <name type="scientific">Xenorhabdus santafensis</name>
    <dbReference type="NCBI Taxonomy" id="2582833"/>
    <lineage>
        <taxon>Bacteria</taxon>
        <taxon>Pseudomonadati</taxon>
        <taxon>Pseudomonadota</taxon>
        <taxon>Gammaproteobacteria</taxon>
        <taxon>Enterobacterales</taxon>
        <taxon>Morganellaceae</taxon>
        <taxon>Xenorhabdus</taxon>
    </lineage>
</organism>
<keyword evidence="3" id="KW-1185">Reference proteome</keyword>
<comment type="caution">
    <text evidence="2">The sequence shown here is derived from an EMBL/GenBank/DDBJ whole genome shotgun (WGS) entry which is preliminary data.</text>
</comment>
<dbReference type="Proteomes" id="UP001271890">
    <property type="component" value="Unassembled WGS sequence"/>
</dbReference>
<evidence type="ECO:0000313" key="2">
    <source>
        <dbReference type="EMBL" id="MDX7987991.1"/>
    </source>
</evidence>
<evidence type="ECO:0000256" key="1">
    <source>
        <dbReference type="SAM" id="SignalP"/>
    </source>
</evidence>
<evidence type="ECO:0008006" key="4">
    <source>
        <dbReference type="Google" id="ProtNLM"/>
    </source>
</evidence>
<evidence type="ECO:0000313" key="3">
    <source>
        <dbReference type="Proteomes" id="UP001271890"/>
    </source>
</evidence>
<accession>A0ABU4SB72</accession>
<gene>
    <name evidence="2" type="ORF">FE392_11710</name>
</gene>
<feature type="signal peptide" evidence="1">
    <location>
        <begin position="1"/>
        <end position="25"/>
    </location>
</feature>
<protein>
    <recommendedName>
        <fullName evidence="4">Fimbrial protein</fullName>
    </recommendedName>
</protein>